<keyword evidence="5 10" id="KW-1133">Transmembrane helix</keyword>
<dbReference type="EMBL" id="CAJNOT010000484">
    <property type="protein sequence ID" value="CAF0997712.1"/>
    <property type="molecule type" value="Genomic_DNA"/>
</dbReference>
<evidence type="ECO:0000313" key="16">
    <source>
        <dbReference type="EMBL" id="CAF3984936.1"/>
    </source>
</evidence>
<feature type="compositionally biased region" description="Low complexity" evidence="9">
    <location>
        <begin position="639"/>
        <end position="652"/>
    </location>
</feature>
<dbReference type="AlphaFoldDB" id="A0A819MVT5"/>
<dbReference type="PANTHER" id="PTHR24028:SF146">
    <property type="entry name" value="CADHERIN 96CB, ISOFORM D-RELATED"/>
    <property type="match status" value="1"/>
</dbReference>
<evidence type="ECO:0000256" key="1">
    <source>
        <dbReference type="ARBA" id="ARBA00004167"/>
    </source>
</evidence>
<dbReference type="InterPro" id="IPR020894">
    <property type="entry name" value="Cadherin_CS"/>
</dbReference>
<dbReference type="EMBL" id="CAJNOO010000755">
    <property type="protein sequence ID" value="CAF1026544.1"/>
    <property type="molecule type" value="Genomic_DNA"/>
</dbReference>
<evidence type="ECO:0000313" key="15">
    <source>
        <dbReference type="EMBL" id="CAF3559195.1"/>
    </source>
</evidence>
<dbReference type="PROSITE" id="PS50268">
    <property type="entry name" value="CADHERIN_2"/>
    <property type="match status" value="3"/>
</dbReference>
<feature type="domain" description="Cadherin" evidence="12">
    <location>
        <begin position="124"/>
        <end position="249"/>
    </location>
</feature>
<evidence type="ECO:0000256" key="6">
    <source>
        <dbReference type="ARBA" id="ARBA00023136"/>
    </source>
</evidence>
<protein>
    <recommendedName>
        <fullName evidence="12">Cadherin domain-containing protein</fullName>
    </recommendedName>
</protein>
<keyword evidence="4 8" id="KW-0106">Calcium</keyword>
<evidence type="ECO:0000256" key="7">
    <source>
        <dbReference type="ARBA" id="ARBA00023180"/>
    </source>
</evidence>
<gene>
    <name evidence="16" type="ORF">JBS370_LOCUS25390</name>
    <name evidence="15" type="ORF">OTI717_LOCUS4711</name>
    <name evidence="14" type="ORF">RFH988_LOCUS15479</name>
    <name evidence="13" type="ORF">ZHD862_LOCUS12360</name>
</gene>
<feature type="domain" description="Cadherin" evidence="12">
    <location>
        <begin position="250"/>
        <end position="369"/>
    </location>
</feature>
<accession>A0A819MVT5</accession>
<evidence type="ECO:0000313" key="14">
    <source>
        <dbReference type="EMBL" id="CAF1026544.1"/>
    </source>
</evidence>
<evidence type="ECO:0000256" key="4">
    <source>
        <dbReference type="ARBA" id="ARBA00022837"/>
    </source>
</evidence>
<feature type="signal peptide" evidence="11">
    <location>
        <begin position="1"/>
        <end position="16"/>
    </location>
</feature>
<dbReference type="Gene3D" id="2.60.40.60">
    <property type="entry name" value="Cadherins"/>
    <property type="match status" value="3"/>
</dbReference>
<dbReference type="PRINTS" id="PR00205">
    <property type="entry name" value="CADHERIN"/>
</dbReference>
<dbReference type="PROSITE" id="PS00232">
    <property type="entry name" value="CADHERIN_1"/>
    <property type="match status" value="1"/>
</dbReference>
<keyword evidence="2 10" id="KW-0812">Transmembrane</keyword>
<dbReference type="Proteomes" id="UP000663823">
    <property type="component" value="Unassembled WGS sequence"/>
</dbReference>
<dbReference type="SMART" id="SM00112">
    <property type="entry name" value="CA"/>
    <property type="match status" value="4"/>
</dbReference>
<evidence type="ECO:0000313" key="17">
    <source>
        <dbReference type="Proteomes" id="UP000663836"/>
    </source>
</evidence>
<dbReference type="GO" id="GO:0005886">
    <property type="term" value="C:plasma membrane"/>
    <property type="evidence" value="ECO:0007669"/>
    <property type="project" value="InterPro"/>
</dbReference>
<dbReference type="EMBL" id="CAJOAX010000290">
    <property type="protein sequence ID" value="CAF3559195.1"/>
    <property type="molecule type" value="Genomic_DNA"/>
</dbReference>
<dbReference type="PANTHER" id="PTHR24028">
    <property type="entry name" value="CADHERIN-87A"/>
    <property type="match status" value="1"/>
</dbReference>
<keyword evidence="6 10" id="KW-0472">Membrane</keyword>
<evidence type="ECO:0000256" key="2">
    <source>
        <dbReference type="ARBA" id="ARBA00022692"/>
    </source>
</evidence>
<dbReference type="GO" id="GO:0005509">
    <property type="term" value="F:calcium ion binding"/>
    <property type="evidence" value="ECO:0007669"/>
    <property type="project" value="UniProtKB-UniRule"/>
</dbReference>
<dbReference type="Proteomes" id="UP000663864">
    <property type="component" value="Unassembled WGS sequence"/>
</dbReference>
<dbReference type="OrthoDB" id="6252479at2759"/>
<dbReference type="InterPro" id="IPR050174">
    <property type="entry name" value="Protocadherin/Cadherin-CA"/>
</dbReference>
<dbReference type="EMBL" id="CAJOBD010004207">
    <property type="protein sequence ID" value="CAF3984936.1"/>
    <property type="molecule type" value="Genomic_DNA"/>
</dbReference>
<organism evidence="16 17">
    <name type="scientific">Rotaria sordida</name>
    <dbReference type="NCBI Taxonomy" id="392033"/>
    <lineage>
        <taxon>Eukaryota</taxon>
        <taxon>Metazoa</taxon>
        <taxon>Spiralia</taxon>
        <taxon>Gnathifera</taxon>
        <taxon>Rotifera</taxon>
        <taxon>Eurotatoria</taxon>
        <taxon>Bdelloidea</taxon>
        <taxon>Philodinida</taxon>
        <taxon>Philodinidae</taxon>
        <taxon>Rotaria</taxon>
    </lineage>
</organism>
<sequence length="720" mass="83097">MFLIIYIFLLVGFSESRELEIIINEETPIGTNIFDLNSLSSSSSSSSSSLITYQLLESSSLLFFNSTTNIISISKRIDRDILCPNDDLCSTCYLIMKFYDMFYYDILLLKFKINDINDNQPIFSSNTYSISLTENNMPGIKIRLSKADDIDCLINSIQYYELTYIYNNHIIISKINLFQQINQTINFNQPFYLYYDIINFDLYLIINITLDRELQHEYIFTLTVNDYKYTTSTKLTLNVLDVNDHNPKFSQTIYTVNISHITPIGTILIKLTAYDEDLDDNARIYYSLLSIDGNKIELNEKNDLFQLNSYTGELSLISKLNHLDSKNIFKLIIGASDGTHNAIPALTTVYINILNDIYNDNKSLIQITFGSNLVSKNFTEVYISENLPNATFIAYIKSDENLKIEYDEGFFIQKLTDNSFTLLTDRIYDRELRSSYNIILRNKYIQRSFKIIVTDINDCKPIWNISPLNIDIDSYDNYLNEPILIILNASDYDENSKIGYRKKSSSWPQWILLISNELIINCTLQLNDTNNDCWFYLTNGEIWLDIEAYDIDNENFSSIINIRLYRSSILSNNLISKQIKQFDILQLLKHENIIIIIAILMGLLFVIATILICMYCRRELNKKPSSLITNITDDNSTKQKIIQTSSSEQTSSAGSLYGSEKSENITVETSDMFLFSPKRTALIPYSSDNLTNKLFHSIQTDLSLLTETNQQIISTRGTYV</sequence>
<comment type="caution">
    <text evidence="16">The sequence shown here is derived from an EMBL/GenBank/DDBJ whole genome shotgun (WGS) entry which is preliminary data.</text>
</comment>
<dbReference type="SUPFAM" id="SSF49313">
    <property type="entry name" value="Cadherin-like"/>
    <property type="match status" value="2"/>
</dbReference>
<feature type="region of interest" description="Disordered" evidence="9">
    <location>
        <begin position="639"/>
        <end position="659"/>
    </location>
</feature>
<proteinExistence type="predicted"/>
<evidence type="ECO:0000256" key="11">
    <source>
        <dbReference type="SAM" id="SignalP"/>
    </source>
</evidence>
<evidence type="ECO:0000313" key="13">
    <source>
        <dbReference type="EMBL" id="CAF0997712.1"/>
    </source>
</evidence>
<dbReference type="CDD" id="cd11304">
    <property type="entry name" value="Cadherin_repeat"/>
    <property type="match status" value="3"/>
</dbReference>
<evidence type="ECO:0000256" key="9">
    <source>
        <dbReference type="SAM" id="MobiDB-lite"/>
    </source>
</evidence>
<evidence type="ECO:0000259" key="12">
    <source>
        <dbReference type="PROSITE" id="PS50268"/>
    </source>
</evidence>
<evidence type="ECO:0000256" key="3">
    <source>
        <dbReference type="ARBA" id="ARBA00022737"/>
    </source>
</evidence>
<feature type="transmembrane region" description="Helical" evidence="10">
    <location>
        <begin position="593"/>
        <end position="616"/>
    </location>
</feature>
<keyword evidence="7" id="KW-0325">Glycoprotein</keyword>
<keyword evidence="3" id="KW-0677">Repeat</keyword>
<dbReference type="Proteomes" id="UP000663836">
    <property type="component" value="Unassembled WGS sequence"/>
</dbReference>
<dbReference type="InterPro" id="IPR015919">
    <property type="entry name" value="Cadherin-like_sf"/>
</dbReference>
<evidence type="ECO:0000256" key="8">
    <source>
        <dbReference type="PROSITE-ProRule" id="PRU00043"/>
    </source>
</evidence>
<reference evidence="16" key="1">
    <citation type="submission" date="2021-02" db="EMBL/GenBank/DDBJ databases">
        <authorList>
            <person name="Nowell W R."/>
        </authorList>
    </citation>
    <scope>NUCLEOTIDE SEQUENCE</scope>
</reference>
<feature type="domain" description="Cadherin" evidence="12">
    <location>
        <begin position="15"/>
        <end position="123"/>
    </location>
</feature>
<comment type="subcellular location">
    <subcellularLocation>
        <location evidence="1">Membrane</location>
        <topology evidence="1">Single-pass membrane protein</topology>
    </subcellularLocation>
</comment>
<dbReference type="Pfam" id="PF00028">
    <property type="entry name" value="Cadherin"/>
    <property type="match status" value="1"/>
</dbReference>
<evidence type="ECO:0000256" key="10">
    <source>
        <dbReference type="SAM" id="Phobius"/>
    </source>
</evidence>
<dbReference type="InterPro" id="IPR002126">
    <property type="entry name" value="Cadherin-like_dom"/>
</dbReference>
<keyword evidence="11" id="KW-0732">Signal</keyword>
<name>A0A819MVT5_9BILA</name>
<dbReference type="Proteomes" id="UP000663882">
    <property type="component" value="Unassembled WGS sequence"/>
</dbReference>
<evidence type="ECO:0000256" key="5">
    <source>
        <dbReference type="ARBA" id="ARBA00022989"/>
    </source>
</evidence>
<dbReference type="GO" id="GO:0007156">
    <property type="term" value="P:homophilic cell adhesion via plasma membrane adhesion molecules"/>
    <property type="evidence" value="ECO:0007669"/>
    <property type="project" value="InterPro"/>
</dbReference>
<feature type="chain" id="PRO_5036235685" description="Cadherin domain-containing protein" evidence="11">
    <location>
        <begin position="17"/>
        <end position="720"/>
    </location>
</feature>